<keyword evidence="7 8" id="KW-0472">Membrane</keyword>
<protein>
    <recommendedName>
        <fullName evidence="3">Transmembrane protein 208</fullName>
    </recommendedName>
</protein>
<evidence type="ECO:0000256" key="8">
    <source>
        <dbReference type="SAM" id="Phobius"/>
    </source>
</evidence>
<dbReference type="Proteomes" id="UP000694888">
    <property type="component" value="Unplaced"/>
</dbReference>
<feature type="transmembrane region" description="Helical" evidence="8">
    <location>
        <begin position="46"/>
        <end position="66"/>
    </location>
</feature>
<name>A0ABM0K0E7_APLCA</name>
<evidence type="ECO:0000256" key="1">
    <source>
        <dbReference type="ARBA" id="ARBA00004477"/>
    </source>
</evidence>
<gene>
    <name evidence="10" type="primary">LOC101849396</name>
</gene>
<organism evidence="9 10">
    <name type="scientific">Aplysia californica</name>
    <name type="common">California sea hare</name>
    <dbReference type="NCBI Taxonomy" id="6500"/>
    <lineage>
        <taxon>Eukaryota</taxon>
        <taxon>Metazoa</taxon>
        <taxon>Spiralia</taxon>
        <taxon>Lophotrochozoa</taxon>
        <taxon>Mollusca</taxon>
        <taxon>Gastropoda</taxon>
        <taxon>Heterobranchia</taxon>
        <taxon>Euthyneura</taxon>
        <taxon>Tectipleura</taxon>
        <taxon>Aplysiida</taxon>
        <taxon>Aplysioidea</taxon>
        <taxon>Aplysiidae</taxon>
        <taxon>Aplysia</taxon>
    </lineage>
</organism>
<evidence type="ECO:0000256" key="5">
    <source>
        <dbReference type="ARBA" id="ARBA00022824"/>
    </source>
</evidence>
<evidence type="ECO:0000313" key="10">
    <source>
        <dbReference type="RefSeq" id="XP_005105819.1"/>
    </source>
</evidence>
<evidence type="ECO:0000256" key="3">
    <source>
        <dbReference type="ARBA" id="ARBA00015033"/>
    </source>
</evidence>
<evidence type="ECO:0000256" key="2">
    <source>
        <dbReference type="ARBA" id="ARBA00009950"/>
    </source>
</evidence>
<evidence type="ECO:0000256" key="6">
    <source>
        <dbReference type="ARBA" id="ARBA00022989"/>
    </source>
</evidence>
<evidence type="ECO:0000256" key="7">
    <source>
        <dbReference type="ARBA" id="ARBA00023136"/>
    </source>
</evidence>
<dbReference type="InterPro" id="IPR008506">
    <property type="entry name" value="SND2/TMEM208"/>
</dbReference>
<keyword evidence="4 8" id="KW-0812">Transmembrane</keyword>
<keyword evidence="6 8" id="KW-1133">Transmembrane helix</keyword>
<proteinExistence type="inferred from homology"/>
<dbReference type="Pfam" id="PF05620">
    <property type="entry name" value="TMEM208_SND2"/>
    <property type="match status" value="1"/>
</dbReference>
<dbReference type="RefSeq" id="XP_005105819.1">
    <property type="nucleotide sequence ID" value="XM_005105762.3"/>
</dbReference>
<reference evidence="10" key="1">
    <citation type="submission" date="2025-08" db="UniProtKB">
        <authorList>
            <consortium name="RefSeq"/>
        </authorList>
    </citation>
    <scope>IDENTIFICATION</scope>
</reference>
<dbReference type="PANTHER" id="PTHR13505">
    <property type="entry name" value="TRANSMEMBRANE PROTEIN 208"/>
    <property type="match status" value="1"/>
</dbReference>
<keyword evidence="9" id="KW-1185">Reference proteome</keyword>
<keyword evidence="5" id="KW-0256">Endoplasmic reticulum</keyword>
<comment type="similarity">
    <text evidence="2">Belongs to the TMEM208 family.</text>
</comment>
<feature type="transmembrane region" description="Helical" evidence="8">
    <location>
        <begin position="120"/>
        <end position="140"/>
    </location>
</feature>
<comment type="subcellular location">
    <subcellularLocation>
        <location evidence="1">Endoplasmic reticulum membrane</location>
        <topology evidence="1">Multi-pass membrane protein</topology>
    </subcellularLocation>
</comment>
<dbReference type="GeneID" id="101849396"/>
<sequence length="173" mass="20113">MPPKGKQGTKGKKQIAEENKSTLSFYIKVIAAANVLYYTVYYFLFWDYFTTTSAIMCVLCSVIYLATYQFMASMSRATYHEGQLIDPGVDLNMEAGMAEHIKDLILLTSMVQVATLMSNYFWLLLLLVPGRAFYMLWVNILGPWFFSPPQEEQVDEKKQKKMERKMKRQQIVR</sequence>
<dbReference type="PANTHER" id="PTHR13505:SF7">
    <property type="entry name" value="TRANSMEMBRANE PROTEIN 208"/>
    <property type="match status" value="1"/>
</dbReference>
<evidence type="ECO:0000313" key="9">
    <source>
        <dbReference type="Proteomes" id="UP000694888"/>
    </source>
</evidence>
<accession>A0ABM0K0E7</accession>
<feature type="transmembrane region" description="Helical" evidence="8">
    <location>
        <begin position="21"/>
        <end position="40"/>
    </location>
</feature>
<evidence type="ECO:0000256" key="4">
    <source>
        <dbReference type="ARBA" id="ARBA00022692"/>
    </source>
</evidence>